<protein>
    <submittedName>
        <fullName evidence="1">Uncharacterized protein</fullName>
    </submittedName>
</protein>
<evidence type="ECO:0000313" key="1">
    <source>
        <dbReference type="EMBL" id="OEG12166.1"/>
    </source>
</evidence>
<reference evidence="2" key="1">
    <citation type="submission" date="2016-09" db="EMBL/GenBank/DDBJ databases">
        <authorList>
            <person name="Gulvik C.A."/>
        </authorList>
    </citation>
    <scope>NUCLEOTIDE SEQUENCE [LARGE SCALE GENOMIC DNA]</scope>
    <source>
        <strain evidence="2">DSM 23328</strain>
    </source>
</reference>
<comment type="caution">
    <text evidence="1">The sequence shown here is derived from an EMBL/GenBank/DDBJ whole genome shotgun (WGS) entry which is preliminary data.</text>
</comment>
<dbReference type="AlphaFoldDB" id="A0A1E5GHF9"/>
<evidence type="ECO:0000313" key="2">
    <source>
        <dbReference type="Proteomes" id="UP000094068"/>
    </source>
</evidence>
<dbReference type="OrthoDB" id="7007761at2"/>
<organism evidence="1 2">
    <name type="scientific">Enterococcus ureasiticus</name>
    <dbReference type="NCBI Taxonomy" id="903984"/>
    <lineage>
        <taxon>Bacteria</taxon>
        <taxon>Bacillati</taxon>
        <taxon>Bacillota</taxon>
        <taxon>Bacilli</taxon>
        <taxon>Lactobacillales</taxon>
        <taxon>Enterococcaceae</taxon>
        <taxon>Enterococcus</taxon>
    </lineage>
</organism>
<name>A0A1E5GHF9_9ENTE</name>
<accession>A0A1E5GHF9</accession>
<dbReference type="RefSeq" id="WP_069645995.1">
    <property type="nucleotide sequence ID" value="NZ_MIJZ01000012.1"/>
</dbReference>
<gene>
    <name evidence="1" type="ORF">BCR21_07985</name>
</gene>
<dbReference type="EMBL" id="MIJZ01000012">
    <property type="protein sequence ID" value="OEG12166.1"/>
    <property type="molecule type" value="Genomic_DNA"/>
</dbReference>
<dbReference type="Proteomes" id="UP000094068">
    <property type="component" value="Unassembled WGS sequence"/>
</dbReference>
<keyword evidence="2" id="KW-1185">Reference proteome</keyword>
<sequence>MIIVKKVNWIDIDSKEADILLSDGTYSIECFCSDCTLSEGDAFSDILYGFNVRNIMKSFNEEYVIDEKNGSYSIQGKLVDKDSEILQIGELKIDISDGDIPKDIDKNDYVEVDISRIDIY</sequence>
<proteinExistence type="predicted"/>
<dbReference type="STRING" id="903984.BCR21_07985"/>